<evidence type="ECO:0000313" key="1">
    <source>
        <dbReference type="EMBL" id="PMD17300.1"/>
    </source>
</evidence>
<evidence type="ECO:0000313" key="2">
    <source>
        <dbReference type="Proteomes" id="UP000235672"/>
    </source>
</evidence>
<protein>
    <submittedName>
        <fullName evidence="1">Uncharacterized protein</fullName>
    </submittedName>
</protein>
<accession>A0A2J6PTD1</accession>
<dbReference type="AlphaFoldDB" id="A0A2J6PTD1"/>
<reference evidence="1 2" key="1">
    <citation type="submission" date="2016-05" db="EMBL/GenBank/DDBJ databases">
        <title>A degradative enzymes factory behind the ericoid mycorrhizal symbiosis.</title>
        <authorList>
            <consortium name="DOE Joint Genome Institute"/>
            <person name="Martino E."/>
            <person name="Morin E."/>
            <person name="Grelet G."/>
            <person name="Kuo A."/>
            <person name="Kohler A."/>
            <person name="Daghino S."/>
            <person name="Barry K."/>
            <person name="Choi C."/>
            <person name="Cichocki N."/>
            <person name="Clum A."/>
            <person name="Copeland A."/>
            <person name="Hainaut M."/>
            <person name="Haridas S."/>
            <person name="Labutti K."/>
            <person name="Lindquist E."/>
            <person name="Lipzen A."/>
            <person name="Khouja H.-R."/>
            <person name="Murat C."/>
            <person name="Ohm R."/>
            <person name="Olson A."/>
            <person name="Spatafora J."/>
            <person name="Veneault-Fourrey C."/>
            <person name="Henrissat B."/>
            <person name="Grigoriev I."/>
            <person name="Martin F."/>
            <person name="Perotto S."/>
        </authorList>
    </citation>
    <scope>NUCLEOTIDE SEQUENCE [LARGE SCALE GENOMIC DNA]</scope>
    <source>
        <strain evidence="1 2">UAMH 7357</strain>
    </source>
</reference>
<proteinExistence type="predicted"/>
<sequence length="167" mass="18519">MLPTFRWGNKIANEDKQVLTDTIENAKRPRFTVYCRPLPPEYLGAAAHQKAILPYGLGKLTVNKKIEAGSVAQESRQQSGALQPSPERLAFASAAITKPFYQRWVVFWDNFSLLADALSPINISNARPLGPIDFTPGATPTRCIGAIRLTTPEKRHYSGMKPADIRI</sequence>
<organism evidence="1 2">
    <name type="scientific">Hyaloscypha hepaticicola</name>
    <dbReference type="NCBI Taxonomy" id="2082293"/>
    <lineage>
        <taxon>Eukaryota</taxon>
        <taxon>Fungi</taxon>
        <taxon>Dikarya</taxon>
        <taxon>Ascomycota</taxon>
        <taxon>Pezizomycotina</taxon>
        <taxon>Leotiomycetes</taxon>
        <taxon>Helotiales</taxon>
        <taxon>Hyaloscyphaceae</taxon>
        <taxon>Hyaloscypha</taxon>
    </lineage>
</organism>
<gene>
    <name evidence="1" type="ORF">NA56DRAFT_662287</name>
</gene>
<dbReference type="Proteomes" id="UP000235672">
    <property type="component" value="Unassembled WGS sequence"/>
</dbReference>
<name>A0A2J6PTD1_9HELO</name>
<keyword evidence="2" id="KW-1185">Reference proteome</keyword>
<dbReference type="EMBL" id="KZ613500">
    <property type="protein sequence ID" value="PMD17300.1"/>
    <property type="molecule type" value="Genomic_DNA"/>
</dbReference>